<dbReference type="AlphaFoldDB" id="A0A0P0XHS5"/>
<sequence>EGRSTVQTQPACSHSHGDHRRFRRRPRRGPAPPRSPRLPPATPRRLPRRLVVLARPLRLARRGPRSPLRVARRYPSAAVDASTSFESLASLEACKAAVPVRLAEVETALSAAVAEAESAEPPPADVRGASGGCAAAWTLPCCGASLRPAGGSSLPSGRRSALSLLRRMVQVRTSSGCSAYCCACYLIPMAGSRRR</sequence>
<name>A0A0P0XHS5_ORYSJ</name>
<reference evidence="3" key="1">
    <citation type="journal article" date="2005" name="Nature">
        <title>The map-based sequence of the rice genome.</title>
        <authorList>
            <consortium name="International rice genome sequencing project (IRGSP)"/>
            <person name="Matsumoto T."/>
            <person name="Wu J."/>
            <person name="Kanamori H."/>
            <person name="Katayose Y."/>
            <person name="Fujisawa M."/>
            <person name="Namiki N."/>
            <person name="Mizuno H."/>
            <person name="Yamamoto K."/>
            <person name="Antonio B.A."/>
            <person name="Baba T."/>
            <person name="Sakata K."/>
            <person name="Nagamura Y."/>
            <person name="Aoki H."/>
            <person name="Arikawa K."/>
            <person name="Arita K."/>
            <person name="Bito T."/>
            <person name="Chiden Y."/>
            <person name="Fujitsuka N."/>
            <person name="Fukunaka R."/>
            <person name="Hamada M."/>
            <person name="Harada C."/>
            <person name="Hayashi A."/>
            <person name="Hijishita S."/>
            <person name="Honda M."/>
            <person name="Hosokawa S."/>
            <person name="Ichikawa Y."/>
            <person name="Idonuma A."/>
            <person name="Iijima M."/>
            <person name="Ikeda M."/>
            <person name="Ikeno M."/>
            <person name="Ito K."/>
            <person name="Ito S."/>
            <person name="Ito T."/>
            <person name="Ito Y."/>
            <person name="Ito Y."/>
            <person name="Iwabuchi A."/>
            <person name="Kamiya K."/>
            <person name="Karasawa W."/>
            <person name="Kurita K."/>
            <person name="Katagiri S."/>
            <person name="Kikuta A."/>
            <person name="Kobayashi H."/>
            <person name="Kobayashi N."/>
            <person name="Machita K."/>
            <person name="Maehara T."/>
            <person name="Masukawa M."/>
            <person name="Mizubayashi T."/>
            <person name="Mukai Y."/>
            <person name="Nagasaki H."/>
            <person name="Nagata Y."/>
            <person name="Naito S."/>
            <person name="Nakashima M."/>
            <person name="Nakama Y."/>
            <person name="Nakamichi Y."/>
            <person name="Nakamura M."/>
            <person name="Meguro A."/>
            <person name="Negishi M."/>
            <person name="Ohta I."/>
            <person name="Ohta T."/>
            <person name="Okamoto M."/>
            <person name="Ono N."/>
            <person name="Saji S."/>
            <person name="Sakaguchi M."/>
            <person name="Sakai K."/>
            <person name="Shibata M."/>
            <person name="Shimokawa T."/>
            <person name="Song J."/>
            <person name="Takazaki Y."/>
            <person name="Terasawa K."/>
            <person name="Tsugane M."/>
            <person name="Tsuji K."/>
            <person name="Ueda S."/>
            <person name="Waki K."/>
            <person name="Yamagata H."/>
            <person name="Yamamoto M."/>
            <person name="Yamamoto S."/>
            <person name="Yamane H."/>
            <person name="Yoshiki S."/>
            <person name="Yoshihara R."/>
            <person name="Yukawa K."/>
            <person name="Zhong H."/>
            <person name="Yano M."/>
            <person name="Yuan Q."/>
            <person name="Ouyang S."/>
            <person name="Liu J."/>
            <person name="Jones K.M."/>
            <person name="Gansberger K."/>
            <person name="Moffat K."/>
            <person name="Hill J."/>
            <person name="Bera J."/>
            <person name="Fadrosh D."/>
            <person name="Jin S."/>
            <person name="Johri S."/>
            <person name="Kim M."/>
            <person name="Overton L."/>
            <person name="Reardon M."/>
            <person name="Tsitrin T."/>
            <person name="Vuong H."/>
            <person name="Weaver B."/>
            <person name="Ciecko A."/>
            <person name="Tallon L."/>
            <person name="Jackson J."/>
            <person name="Pai G."/>
            <person name="Aken S.V."/>
            <person name="Utterback T."/>
            <person name="Reidmuller S."/>
            <person name="Feldblyum T."/>
            <person name="Hsiao J."/>
            <person name="Zismann V."/>
            <person name="Iobst S."/>
            <person name="de Vazeille A.R."/>
            <person name="Buell C.R."/>
            <person name="Ying K."/>
            <person name="Li Y."/>
            <person name="Lu T."/>
            <person name="Huang Y."/>
            <person name="Zhao Q."/>
            <person name="Feng Q."/>
            <person name="Zhang L."/>
            <person name="Zhu J."/>
            <person name="Weng Q."/>
            <person name="Mu J."/>
            <person name="Lu Y."/>
            <person name="Fan D."/>
            <person name="Liu Y."/>
            <person name="Guan J."/>
            <person name="Zhang Y."/>
            <person name="Yu S."/>
            <person name="Liu X."/>
            <person name="Zhang Y."/>
            <person name="Hong G."/>
            <person name="Han B."/>
            <person name="Choisne N."/>
            <person name="Demange N."/>
            <person name="Orjeda G."/>
            <person name="Samain S."/>
            <person name="Cattolico L."/>
            <person name="Pelletier E."/>
            <person name="Couloux A."/>
            <person name="Segurens B."/>
            <person name="Wincker P."/>
            <person name="D'Hont A."/>
            <person name="Scarpelli C."/>
            <person name="Weissenbach J."/>
            <person name="Salanoubat M."/>
            <person name="Quetier F."/>
            <person name="Yu Y."/>
            <person name="Kim H.R."/>
            <person name="Rambo T."/>
            <person name="Currie J."/>
            <person name="Collura K."/>
            <person name="Luo M."/>
            <person name="Yang T."/>
            <person name="Ammiraju J.S.S."/>
            <person name="Engler F."/>
            <person name="Soderlund C."/>
            <person name="Wing R.A."/>
            <person name="Palmer L.E."/>
            <person name="de la Bastide M."/>
            <person name="Spiegel L."/>
            <person name="Nascimento L."/>
            <person name="Zutavern T."/>
            <person name="O'Shaughnessy A."/>
            <person name="Dike S."/>
            <person name="Dedhia N."/>
            <person name="Preston R."/>
            <person name="Balija V."/>
            <person name="McCombie W.R."/>
            <person name="Chow T."/>
            <person name="Chen H."/>
            <person name="Chung M."/>
            <person name="Chen C."/>
            <person name="Shaw J."/>
            <person name="Wu H."/>
            <person name="Hsiao K."/>
            <person name="Chao Y."/>
            <person name="Chu M."/>
            <person name="Cheng C."/>
            <person name="Hour A."/>
            <person name="Lee P."/>
            <person name="Lin S."/>
            <person name="Lin Y."/>
            <person name="Liou J."/>
            <person name="Liu S."/>
            <person name="Hsing Y."/>
            <person name="Raghuvanshi S."/>
            <person name="Mohanty A."/>
            <person name="Bharti A.K."/>
            <person name="Gaur A."/>
            <person name="Gupta V."/>
            <person name="Kumar D."/>
            <person name="Ravi V."/>
            <person name="Vij S."/>
            <person name="Kapur A."/>
            <person name="Khurana P."/>
            <person name="Khurana P."/>
            <person name="Khurana J.P."/>
            <person name="Tyagi A.K."/>
            <person name="Gaikwad K."/>
            <person name="Singh A."/>
            <person name="Dalal V."/>
            <person name="Srivastava S."/>
            <person name="Dixit A."/>
            <person name="Pal A.K."/>
            <person name="Ghazi I.A."/>
            <person name="Yadav M."/>
            <person name="Pandit A."/>
            <person name="Bhargava A."/>
            <person name="Sureshbabu K."/>
            <person name="Batra K."/>
            <person name="Sharma T.R."/>
            <person name="Mohapatra T."/>
            <person name="Singh N.K."/>
            <person name="Messing J."/>
            <person name="Nelson A.B."/>
            <person name="Fuks G."/>
            <person name="Kavchok S."/>
            <person name="Keizer G."/>
            <person name="Linton E."/>
            <person name="Llaca V."/>
            <person name="Song R."/>
            <person name="Tanyolac B."/>
            <person name="Young S."/>
            <person name="Ho-Il K."/>
            <person name="Hahn J.H."/>
            <person name="Sangsakoo G."/>
            <person name="Vanavichit A."/>
            <person name="de Mattos Luiz.A.T."/>
            <person name="Zimmer P.D."/>
            <person name="Malone G."/>
            <person name="Dellagostin O."/>
            <person name="de Oliveira A.C."/>
            <person name="Bevan M."/>
            <person name="Bancroft I."/>
            <person name="Minx P."/>
            <person name="Cordum H."/>
            <person name="Wilson R."/>
            <person name="Cheng Z."/>
            <person name="Jin W."/>
            <person name="Jiang J."/>
            <person name="Leong S.A."/>
            <person name="Iwama H."/>
            <person name="Gojobori T."/>
            <person name="Itoh T."/>
            <person name="Niimura Y."/>
            <person name="Fujii Y."/>
            <person name="Habara T."/>
            <person name="Sakai H."/>
            <person name="Sato Y."/>
            <person name="Wilson G."/>
            <person name="Kumar K."/>
            <person name="McCouch S."/>
            <person name="Juretic N."/>
            <person name="Hoen D."/>
            <person name="Wright S."/>
            <person name="Bruskiewich R."/>
            <person name="Bureau T."/>
            <person name="Miyao A."/>
            <person name="Hirochika H."/>
            <person name="Nishikawa T."/>
            <person name="Kadowaki K."/>
            <person name="Sugiura M."/>
            <person name="Burr B."/>
            <person name="Sasaki T."/>
        </authorList>
    </citation>
    <scope>NUCLEOTIDE SEQUENCE [LARGE SCALE GENOMIC DNA]</scope>
    <source>
        <strain evidence="3">cv. Nipponbare</strain>
    </source>
</reference>
<organism evidence="2 3">
    <name type="scientific">Oryza sativa subsp. japonica</name>
    <name type="common">Rice</name>
    <dbReference type="NCBI Taxonomy" id="39947"/>
    <lineage>
        <taxon>Eukaryota</taxon>
        <taxon>Viridiplantae</taxon>
        <taxon>Streptophyta</taxon>
        <taxon>Embryophyta</taxon>
        <taxon>Tracheophyta</taxon>
        <taxon>Spermatophyta</taxon>
        <taxon>Magnoliopsida</taxon>
        <taxon>Liliopsida</taxon>
        <taxon>Poales</taxon>
        <taxon>Poaceae</taxon>
        <taxon>BOP clade</taxon>
        <taxon>Oryzoideae</taxon>
        <taxon>Oryzeae</taxon>
        <taxon>Oryzinae</taxon>
        <taxon>Oryza</taxon>
        <taxon>Oryza sativa</taxon>
    </lineage>
</organism>
<feature type="region of interest" description="Disordered" evidence="1">
    <location>
        <begin position="1"/>
        <end position="47"/>
    </location>
</feature>
<proteinExistence type="predicted"/>
<dbReference type="Proteomes" id="UP000059680">
    <property type="component" value="Chromosome 8"/>
</dbReference>
<dbReference type="EMBL" id="AP014964">
    <property type="protein sequence ID" value="BAT06169.1"/>
    <property type="molecule type" value="Genomic_DNA"/>
</dbReference>
<feature type="non-terminal residue" evidence="2">
    <location>
        <position position="1"/>
    </location>
</feature>
<feature type="compositionally biased region" description="Basic residues" evidence="1">
    <location>
        <begin position="17"/>
        <end position="28"/>
    </location>
</feature>
<feature type="compositionally biased region" description="Pro residues" evidence="1">
    <location>
        <begin position="29"/>
        <end position="42"/>
    </location>
</feature>
<evidence type="ECO:0000256" key="1">
    <source>
        <dbReference type="SAM" id="MobiDB-lite"/>
    </source>
</evidence>
<feature type="compositionally biased region" description="Polar residues" evidence="1">
    <location>
        <begin position="1"/>
        <end position="12"/>
    </location>
</feature>
<keyword evidence="3" id="KW-1185">Reference proteome</keyword>
<gene>
    <name evidence="2" type="ordered locus">Os08g0507200</name>
    <name evidence="2" type="ORF">OSNPB_080507200</name>
</gene>
<reference evidence="2 3" key="3">
    <citation type="journal article" date="2013" name="Rice">
        <title>Improvement of the Oryza sativa Nipponbare reference genome using next generation sequence and optical map data.</title>
        <authorList>
            <person name="Kawahara Y."/>
            <person name="de la Bastide M."/>
            <person name="Hamilton J.P."/>
            <person name="Kanamori H."/>
            <person name="McCombie W.R."/>
            <person name="Ouyang S."/>
            <person name="Schwartz D.C."/>
            <person name="Tanaka T."/>
            <person name="Wu J."/>
            <person name="Zhou S."/>
            <person name="Childs K.L."/>
            <person name="Davidson R.M."/>
            <person name="Lin H."/>
            <person name="Quesada-Ocampo L."/>
            <person name="Vaillancourt B."/>
            <person name="Sakai H."/>
            <person name="Lee S.S."/>
            <person name="Kim J."/>
            <person name="Numa H."/>
            <person name="Itoh T."/>
            <person name="Buell C.R."/>
            <person name="Matsumoto T."/>
        </authorList>
    </citation>
    <scope>NUCLEOTIDE SEQUENCE [LARGE SCALE GENOMIC DNA]</scope>
    <source>
        <strain evidence="3">cv. Nipponbare</strain>
    </source>
</reference>
<evidence type="ECO:0000313" key="2">
    <source>
        <dbReference type="EMBL" id="BAT06169.1"/>
    </source>
</evidence>
<dbReference type="InParanoid" id="A0A0P0XHS5"/>
<protein>
    <submittedName>
        <fullName evidence="2">Os08g0507200 protein</fullName>
    </submittedName>
</protein>
<reference evidence="2 3" key="2">
    <citation type="journal article" date="2013" name="Plant Cell Physiol.">
        <title>Rice Annotation Project Database (RAP-DB): an integrative and interactive database for rice genomics.</title>
        <authorList>
            <person name="Sakai H."/>
            <person name="Lee S.S."/>
            <person name="Tanaka T."/>
            <person name="Numa H."/>
            <person name="Kim J."/>
            <person name="Kawahara Y."/>
            <person name="Wakimoto H."/>
            <person name="Yang C.C."/>
            <person name="Iwamoto M."/>
            <person name="Abe T."/>
            <person name="Yamada Y."/>
            <person name="Muto A."/>
            <person name="Inokuchi H."/>
            <person name="Ikemura T."/>
            <person name="Matsumoto T."/>
            <person name="Sasaki T."/>
            <person name="Itoh T."/>
        </authorList>
    </citation>
    <scope>NUCLEOTIDE SEQUENCE [LARGE SCALE GENOMIC DNA]</scope>
    <source>
        <strain evidence="3">cv. Nipponbare</strain>
    </source>
</reference>
<dbReference type="PaxDb" id="39947-A0A0P0XHS5"/>
<accession>A0A0P0XHS5</accession>
<evidence type="ECO:0000313" key="3">
    <source>
        <dbReference type="Proteomes" id="UP000059680"/>
    </source>
</evidence>
<dbReference type="Gramene" id="Os08t0507200-00">
    <property type="protein sequence ID" value="Os08t0507200-00"/>
    <property type="gene ID" value="Os08g0507200"/>
</dbReference>